<accession>A0A0V1AEF3</accession>
<comment type="caution">
    <text evidence="2">The sequence shown here is derived from an EMBL/GenBank/DDBJ whole genome shotgun (WGS) entry which is preliminary data.</text>
</comment>
<keyword evidence="3" id="KW-1185">Reference proteome</keyword>
<gene>
    <name evidence="2" type="ORF">T12_9975</name>
</gene>
<evidence type="ECO:0000313" key="3">
    <source>
        <dbReference type="Proteomes" id="UP000054783"/>
    </source>
</evidence>
<reference evidence="2 3" key="1">
    <citation type="submission" date="2015-01" db="EMBL/GenBank/DDBJ databases">
        <title>Evolution of Trichinella species and genotypes.</title>
        <authorList>
            <person name="Korhonen P.K."/>
            <person name="Edoardo P."/>
            <person name="Giuseppe L.R."/>
            <person name="Gasser R.B."/>
        </authorList>
    </citation>
    <scope>NUCLEOTIDE SEQUENCE [LARGE SCALE GENOMIC DNA]</scope>
    <source>
        <strain evidence="2">ISS2496</strain>
    </source>
</reference>
<evidence type="ECO:0000256" key="1">
    <source>
        <dbReference type="SAM" id="MobiDB-lite"/>
    </source>
</evidence>
<evidence type="ECO:0000313" key="2">
    <source>
        <dbReference type="EMBL" id="KRY22841.1"/>
    </source>
</evidence>
<dbReference type="EMBL" id="JYDQ01000006">
    <property type="protein sequence ID" value="KRY22841.1"/>
    <property type="molecule type" value="Genomic_DNA"/>
</dbReference>
<feature type="region of interest" description="Disordered" evidence="1">
    <location>
        <begin position="1"/>
        <end position="24"/>
    </location>
</feature>
<protein>
    <submittedName>
        <fullName evidence="2">Uncharacterized protein</fullName>
    </submittedName>
</protein>
<dbReference type="Proteomes" id="UP000054783">
    <property type="component" value="Unassembled WGS sequence"/>
</dbReference>
<organism evidence="2 3">
    <name type="scientific">Trichinella patagoniensis</name>
    <dbReference type="NCBI Taxonomy" id="990121"/>
    <lineage>
        <taxon>Eukaryota</taxon>
        <taxon>Metazoa</taxon>
        <taxon>Ecdysozoa</taxon>
        <taxon>Nematoda</taxon>
        <taxon>Enoplea</taxon>
        <taxon>Dorylaimia</taxon>
        <taxon>Trichinellida</taxon>
        <taxon>Trichinellidae</taxon>
        <taxon>Trichinella</taxon>
    </lineage>
</organism>
<feature type="compositionally biased region" description="Polar residues" evidence="1">
    <location>
        <begin position="1"/>
        <end position="22"/>
    </location>
</feature>
<name>A0A0V1AEF3_9BILA</name>
<dbReference type="AlphaFoldDB" id="A0A0V1AEF3"/>
<proteinExistence type="predicted"/>
<sequence>MTTVTIEAQTGTETLPSETMKQPSDHQIQDLLTYCITSNQSRTRRRWQYSSEVTAADLDFRT</sequence>